<dbReference type="Proteomes" id="UP001597463">
    <property type="component" value="Unassembled WGS sequence"/>
</dbReference>
<dbReference type="InterPro" id="IPR009679">
    <property type="entry name" value="Phage_186_CII-like"/>
</dbReference>
<dbReference type="EMBL" id="JBHUMV010000007">
    <property type="protein sequence ID" value="MFD2755687.1"/>
    <property type="molecule type" value="Genomic_DNA"/>
</dbReference>
<evidence type="ECO:0000313" key="2">
    <source>
        <dbReference type="Proteomes" id="UP001597463"/>
    </source>
</evidence>
<evidence type="ECO:0000313" key="1">
    <source>
        <dbReference type="EMBL" id="MFD2755687.1"/>
    </source>
</evidence>
<gene>
    <name evidence="1" type="ORF">ACFSW6_16555</name>
</gene>
<dbReference type="Pfam" id="PF06892">
    <property type="entry name" value="Phage_CP76"/>
    <property type="match status" value="1"/>
</dbReference>
<sequence length="179" mass="18610">MSAMGSTFAIGARAGYGDMQGDADIARGMCIQDAARLVAERFPGGVPALAVRMGVSANTLQHKLNPNNTTHKLTADESLAIQQISGLPFVLHAMAAALDFQCVPAVPDQSGGEPMEAFMRFQHGVGDFTAAAADAFGSGGGLSRNALRRMQEQGFDLIALIGHVIAVAAQMVPEVRDAA</sequence>
<organism evidence="1 2">
    <name type="scientific">Comamonas terrae</name>
    <dbReference type="NCBI Taxonomy" id="673548"/>
    <lineage>
        <taxon>Bacteria</taxon>
        <taxon>Pseudomonadati</taxon>
        <taxon>Pseudomonadota</taxon>
        <taxon>Betaproteobacteria</taxon>
        <taxon>Burkholderiales</taxon>
        <taxon>Comamonadaceae</taxon>
        <taxon>Comamonas</taxon>
    </lineage>
</organism>
<keyword evidence="2" id="KW-1185">Reference proteome</keyword>
<proteinExistence type="predicted"/>
<accession>A0ABW5UQ22</accession>
<reference evidence="2" key="1">
    <citation type="journal article" date="2019" name="Int. J. Syst. Evol. Microbiol.">
        <title>The Global Catalogue of Microorganisms (GCM) 10K type strain sequencing project: providing services to taxonomists for standard genome sequencing and annotation.</title>
        <authorList>
            <consortium name="The Broad Institute Genomics Platform"/>
            <consortium name="The Broad Institute Genome Sequencing Center for Infectious Disease"/>
            <person name="Wu L."/>
            <person name="Ma J."/>
        </authorList>
    </citation>
    <scope>NUCLEOTIDE SEQUENCE [LARGE SCALE GENOMIC DNA]</scope>
    <source>
        <strain evidence="2">TISTR 1906</strain>
    </source>
</reference>
<comment type="caution">
    <text evidence="1">The sequence shown here is derived from an EMBL/GenBank/DDBJ whole genome shotgun (WGS) entry which is preliminary data.</text>
</comment>
<name>A0ABW5UQ22_9BURK</name>
<protein>
    <submittedName>
        <fullName evidence="1">Phage regulatory CII family protein</fullName>
    </submittedName>
</protein>